<dbReference type="InterPro" id="IPR004367">
    <property type="entry name" value="Cyclin_C-dom"/>
</dbReference>
<dbReference type="GO" id="GO:0008013">
    <property type="term" value="F:beta-catenin binding"/>
    <property type="evidence" value="ECO:0007669"/>
    <property type="project" value="TreeGrafter"/>
</dbReference>
<evidence type="ECO:0000256" key="10">
    <source>
        <dbReference type="SAM" id="MobiDB-lite"/>
    </source>
</evidence>
<evidence type="ECO:0000256" key="2">
    <source>
        <dbReference type="ARBA" id="ARBA00022490"/>
    </source>
</evidence>
<dbReference type="InterPro" id="IPR024066">
    <property type="entry name" value="RGS_subdom1/3"/>
</dbReference>
<dbReference type="InterPro" id="IPR036915">
    <property type="entry name" value="Cyclin-like_sf"/>
</dbReference>
<dbReference type="PROSITE" id="PS50132">
    <property type="entry name" value="RGS"/>
    <property type="match status" value="1"/>
</dbReference>
<dbReference type="OrthoDB" id="5590282at2759"/>
<evidence type="ECO:0000256" key="6">
    <source>
        <dbReference type="ARBA" id="ARBA00023127"/>
    </source>
</evidence>
<accession>A0A7I8VLP2</accession>
<feature type="domain" description="RGS" evidence="11">
    <location>
        <begin position="477"/>
        <end position="592"/>
    </location>
</feature>
<protein>
    <submittedName>
        <fullName evidence="13">DgyrCDS5767</fullName>
    </submittedName>
</protein>
<dbReference type="GO" id="GO:0016055">
    <property type="term" value="P:Wnt signaling pathway"/>
    <property type="evidence" value="ECO:0007669"/>
    <property type="project" value="UniProtKB-KW"/>
</dbReference>
<dbReference type="GO" id="GO:0060090">
    <property type="term" value="F:molecular adaptor activity"/>
    <property type="evidence" value="ECO:0007669"/>
    <property type="project" value="TreeGrafter"/>
</dbReference>
<dbReference type="InterPro" id="IPR036305">
    <property type="entry name" value="RGS_sf"/>
</dbReference>
<dbReference type="PANTHER" id="PTHR46102">
    <property type="entry name" value="AXIN"/>
    <property type="match status" value="1"/>
</dbReference>
<dbReference type="SMART" id="SM00385">
    <property type="entry name" value="CYCLIN"/>
    <property type="match status" value="2"/>
</dbReference>
<dbReference type="GO" id="GO:0005886">
    <property type="term" value="C:plasma membrane"/>
    <property type="evidence" value="ECO:0007669"/>
    <property type="project" value="TreeGrafter"/>
</dbReference>
<dbReference type="InterPro" id="IPR016137">
    <property type="entry name" value="RGS"/>
</dbReference>
<dbReference type="InterPro" id="IPR029071">
    <property type="entry name" value="Ubiquitin-like_domsf"/>
</dbReference>
<feature type="compositionally biased region" description="Low complexity" evidence="10">
    <location>
        <begin position="80"/>
        <end position="104"/>
    </location>
</feature>
<dbReference type="PROSITE" id="PS50841">
    <property type="entry name" value="DIX"/>
    <property type="match status" value="1"/>
</dbReference>
<comment type="caution">
    <text evidence="13">The sequence shown here is derived from an EMBL/GenBank/DDBJ whole genome shotgun (WGS) entry which is preliminary data.</text>
</comment>
<dbReference type="SUPFAM" id="SSF47954">
    <property type="entry name" value="Cyclin-like"/>
    <property type="match status" value="2"/>
</dbReference>
<feature type="compositionally biased region" description="Basic residues" evidence="10">
    <location>
        <begin position="49"/>
        <end position="61"/>
    </location>
</feature>
<dbReference type="Gene3D" id="1.10.196.10">
    <property type="match status" value="1"/>
</dbReference>
<dbReference type="PANTHER" id="PTHR46102:SF2">
    <property type="entry name" value="AXIN"/>
    <property type="match status" value="1"/>
</dbReference>
<evidence type="ECO:0000256" key="8">
    <source>
        <dbReference type="PROSITE-ProRule" id="PRU00069"/>
    </source>
</evidence>
<dbReference type="GO" id="GO:0090090">
    <property type="term" value="P:negative regulation of canonical Wnt signaling pathway"/>
    <property type="evidence" value="ECO:0007669"/>
    <property type="project" value="InterPro"/>
</dbReference>
<proteinExistence type="inferred from homology"/>
<dbReference type="Pfam" id="PF00778">
    <property type="entry name" value="DIX"/>
    <property type="match status" value="1"/>
</dbReference>
<dbReference type="Proteomes" id="UP000549394">
    <property type="component" value="Unassembled WGS sequence"/>
</dbReference>
<dbReference type="GO" id="GO:0051301">
    <property type="term" value="P:cell division"/>
    <property type="evidence" value="ECO:0007669"/>
    <property type="project" value="UniProtKB-KW"/>
</dbReference>
<evidence type="ECO:0000256" key="3">
    <source>
        <dbReference type="ARBA" id="ARBA00022618"/>
    </source>
</evidence>
<dbReference type="Gene3D" id="1.10.167.10">
    <property type="entry name" value="Regulator of G-protein Signalling 4, domain 2"/>
    <property type="match status" value="1"/>
</dbReference>
<dbReference type="InterPro" id="IPR014936">
    <property type="entry name" value="Axin_b-cat-bd"/>
</dbReference>
<evidence type="ECO:0000256" key="4">
    <source>
        <dbReference type="ARBA" id="ARBA00022687"/>
    </source>
</evidence>
<name>A0A7I8VLP2_9ANNE</name>
<keyword evidence="14" id="KW-1185">Reference proteome</keyword>
<evidence type="ECO:0000256" key="7">
    <source>
        <dbReference type="ARBA" id="ARBA00023306"/>
    </source>
</evidence>
<evidence type="ECO:0000256" key="9">
    <source>
        <dbReference type="RuleBase" id="RU000383"/>
    </source>
</evidence>
<keyword evidence="4 8" id="KW-0879">Wnt signaling pathway</keyword>
<evidence type="ECO:0000256" key="1">
    <source>
        <dbReference type="ARBA" id="ARBA00004496"/>
    </source>
</evidence>
<dbReference type="InterPro" id="IPR044926">
    <property type="entry name" value="RGS_subdomain_2"/>
</dbReference>
<dbReference type="SUPFAM" id="SSF54236">
    <property type="entry name" value="Ubiquitin-like"/>
    <property type="match status" value="1"/>
</dbReference>
<dbReference type="Pfam" id="PF00615">
    <property type="entry name" value="RGS"/>
    <property type="match status" value="1"/>
</dbReference>
<dbReference type="InterPro" id="IPR043581">
    <property type="entry name" value="Axin-like"/>
</dbReference>
<dbReference type="SMART" id="SM00315">
    <property type="entry name" value="RGS"/>
    <property type="match status" value="1"/>
</dbReference>
<dbReference type="InterPro" id="IPR038207">
    <property type="entry name" value="DIX_dom_sf"/>
</dbReference>
<dbReference type="SUPFAM" id="SSF48097">
    <property type="entry name" value="Regulator of G-protein signaling, RGS"/>
    <property type="match status" value="1"/>
</dbReference>
<dbReference type="InterPro" id="IPR013763">
    <property type="entry name" value="Cyclin-like_dom"/>
</dbReference>
<keyword evidence="6 9" id="KW-0195">Cyclin</keyword>
<keyword evidence="2" id="KW-0963">Cytoplasm</keyword>
<dbReference type="InterPro" id="IPR006671">
    <property type="entry name" value="Cyclin_N"/>
</dbReference>
<dbReference type="Pfam" id="PF02984">
    <property type="entry name" value="Cyclin_C"/>
    <property type="match status" value="1"/>
</dbReference>
<dbReference type="Pfam" id="PF00134">
    <property type="entry name" value="Cyclin_N"/>
    <property type="match status" value="1"/>
</dbReference>
<reference evidence="13 14" key="1">
    <citation type="submission" date="2020-08" db="EMBL/GenBank/DDBJ databases">
        <authorList>
            <person name="Hejnol A."/>
        </authorList>
    </citation>
    <scope>NUCLEOTIDE SEQUENCE [LARGE SCALE GENOMIC DNA]</scope>
</reference>
<dbReference type="InterPro" id="IPR001158">
    <property type="entry name" value="DIX"/>
</dbReference>
<feature type="region of interest" description="Disordered" evidence="10">
    <location>
        <begin position="1"/>
        <end position="105"/>
    </location>
</feature>
<dbReference type="GO" id="GO:0005737">
    <property type="term" value="C:cytoplasm"/>
    <property type="evidence" value="ECO:0007669"/>
    <property type="project" value="UniProtKB-SubCell"/>
</dbReference>
<gene>
    <name evidence="13" type="ORF">DGYR_LOCUS5506</name>
</gene>
<dbReference type="AlphaFoldDB" id="A0A7I8VLP2"/>
<keyword evidence="7" id="KW-0131">Cell cycle</keyword>
<dbReference type="GO" id="GO:0005634">
    <property type="term" value="C:nucleus"/>
    <property type="evidence" value="ECO:0007669"/>
    <property type="project" value="TreeGrafter"/>
</dbReference>
<dbReference type="EMBL" id="CAJFCJ010000007">
    <property type="protein sequence ID" value="CAD5116927.1"/>
    <property type="molecule type" value="Genomic_DNA"/>
</dbReference>
<dbReference type="Gene3D" id="1.10.472.10">
    <property type="entry name" value="Cyclin-like"/>
    <property type="match status" value="2"/>
</dbReference>
<comment type="similarity">
    <text evidence="9">Belongs to the cyclin family.</text>
</comment>
<dbReference type="GO" id="GO:0030877">
    <property type="term" value="C:beta-catenin destruction complex"/>
    <property type="evidence" value="ECO:0007669"/>
    <property type="project" value="TreeGrafter"/>
</dbReference>
<dbReference type="GO" id="GO:0031625">
    <property type="term" value="F:ubiquitin protein ligase binding"/>
    <property type="evidence" value="ECO:0007669"/>
    <property type="project" value="TreeGrafter"/>
</dbReference>
<dbReference type="SMART" id="SM01332">
    <property type="entry name" value="Cyclin_C"/>
    <property type="match status" value="1"/>
</dbReference>
<sequence>MASSRRSLRLNERLGLTRLPISKTKRQHEDQSQQEQVKKRVVLDDVTNRKTKKKISAKKKKAVTEIKPPLKTAVEREQNENSSDISNDSIPSSQSSCDLSQKSSKGLPCVTEEDVRKLKVENIRLSIDIEEQQLEEIESFEWEDIDKAQINDIYYNGLYAAHIFEYYKERETKFIPSDYISTNKGISCNIRTVLVDWMVEIQENFELNHETLYLGVKMLDSYLSKKTISREMLQLLGATCMFIASKYDERMPPLLDDFLYICNDIYKRSQLISMELDVLKSLNFDIGMPLSYRFLRRYAKCAKDEMPMLALARYILEVSLMDYSLIFYRDSQIAASALLLAHAIEGKYEWSGTMRHYTGYKKEELQETVRKLNALIIANKSSKYKNVRDKYSHSVFHCAAKKPTLTEKQLQSLFEPTNQEIVALNGNIDHWLSEERELCCWKYRLENQNRMTDSHLVNNIKRPPIPGRESSFTCIEDFELLLKDREGVKLFKKFLDITDEAGQLDFIFACRGLKMVNDTKKIAHIIKTIYRYYVRRKRVDLPSDIRRKMSEKIRINRSDPKLFDEAECYVEDILRNYAFRAFLKCDIYSRAYSDSSSSSIADRSMERKRYYSTFESELHSSSDAFTDDTLSLTDSSVDGRCVRESGRLFEKLFHPIIPRHRPRCKANIAESNPAEFHKQLVHKLNEHIKKTETETDTSLNDSENPQDILDEHVGRVFSNGARQEKRFKTADSNQSINSNSSIIQKDNDSTIVAYFLPNEAIPYKCTLPGKTVTLANIKRHINKGSNYRYFVKKESTEFDVGVVNEEVNDESSPLPLFEGKIILTINKLD</sequence>
<dbReference type="GO" id="GO:0019901">
    <property type="term" value="F:protein kinase binding"/>
    <property type="evidence" value="ECO:0007669"/>
    <property type="project" value="TreeGrafter"/>
</dbReference>
<feature type="compositionally biased region" description="Basic and acidic residues" evidence="10">
    <location>
        <begin position="27"/>
        <end position="48"/>
    </location>
</feature>
<keyword evidence="3" id="KW-0132">Cell division</keyword>
<dbReference type="FunFam" id="1.10.472.10:FF:000001">
    <property type="entry name" value="G2/mitotic-specific cyclin"/>
    <property type="match status" value="1"/>
</dbReference>
<dbReference type="Gene3D" id="2.40.240.130">
    <property type="match status" value="1"/>
</dbReference>
<feature type="domain" description="DIX" evidence="12">
    <location>
        <begin position="747"/>
        <end position="829"/>
    </location>
</feature>
<keyword evidence="5" id="KW-0498">Mitosis</keyword>
<organism evidence="13 14">
    <name type="scientific">Dimorphilus gyrociliatus</name>
    <dbReference type="NCBI Taxonomy" id="2664684"/>
    <lineage>
        <taxon>Eukaryota</taxon>
        <taxon>Metazoa</taxon>
        <taxon>Spiralia</taxon>
        <taxon>Lophotrochozoa</taxon>
        <taxon>Annelida</taxon>
        <taxon>Polychaeta</taxon>
        <taxon>Polychaeta incertae sedis</taxon>
        <taxon>Dinophilidae</taxon>
        <taxon>Dimorphilus</taxon>
    </lineage>
</organism>
<evidence type="ECO:0000259" key="11">
    <source>
        <dbReference type="PROSITE" id="PS50132"/>
    </source>
</evidence>
<evidence type="ECO:0000259" key="12">
    <source>
        <dbReference type="PROSITE" id="PS50841"/>
    </source>
</evidence>
<evidence type="ECO:0000313" key="13">
    <source>
        <dbReference type="EMBL" id="CAD5116927.1"/>
    </source>
</evidence>
<dbReference type="Pfam" id="PF08833">
    <property type="entry name" value="Axin_b-cat_bind"/>
    <property type="match status" value="1"/>
</dbReference>
<evidence type="ECO:0000256" key="5">
    <source>
        <dbReference type="ARBA" id="ARBA00022776"/>
    </source>
</evidence>
<comment type="subcellular location">
    <subcellularLocation>
        <location evidence="1">Cytoplasm</location>
    </subcellularLocation>
</comment>
<dbReference type="GO" id="GO:0048468">
    <property type="term" value="P:cell development"/>
    <property type="evidence" value="ECO:0007669"/>
    <property type="project" value="TreeGrafter"/>
</dbReference>
<dbReference type="GO" id="GO:0032436">
    <property type="term" value="P:positive regulation of proteasomal ubiquitin-dependent protein catabolic process"/>
    <property type="evidence" value="ECO:0007669"/>
    <property type="project" value="TreeGrafter"/>
</dbReference>
<dbReference type="SMART" id="SM00021">
    <property type="entry name" value="DAX"/>
    <property type="match status" value="1"/>
</dbReference>
<evidence type="ECO:0000313" key="14">
    <source>
        <dbReference type="Proteomes" id="UP000549394"/>
    </source>
</evidence>